<dbReference type="EMBL" id="ARYJ01000001">
    <property type="protein sequence ID" value="KCZ91046.1"/>
    <property type="molecule type" value="Genomic_DNA"/>
</dbReference>
<evidence type="ECO:0000256" key="9">
    <source>
        <dbReference type="PIRSR" id="PIRSR001589-2"/>
    </source>
</evidence>
<evidence type="ECO:0000256" key="8">
    <source>
        <dbReference type="PIRSR" id="PIRSR001589-1"/>
    </source>
</evidence>
<protein>
    <recommendedName>
        <fullName evidence="3">asparagine synthase (glutamine-hydrolyzing)</fullName>
        <ecNumber evidence="3">6.3.5.4</ecNumber>
    </recommendedName>
</protein>
<evidence type="ECO:0000256" key="10">
    <source>
        <dbReference type="PIRSR" id="PIRSR001589-3"/>
    </source>
</evidence>
<keyword evidence="6 8" id="KW-0315">Glutamine amidotransferase</keyword>
<dbReference type="SUPFAM" id="SSF52402">
    <property type="entry name" value="Adenine nucleotide alpha hydrolases-like"/>
    <property type="match status" value="1"/>
</dbReference>
<dbReference type="NCBIfam" id="TIGR01536">
    <property type="entry name" value="asn_synth_AEB"/>
    <property type="match status" value="1"/>
</dbReference>
<dbReference type="eggNOG" id="COG0367">
    <property type="taxonomic scope" value="Bacteria"/>
</dbReference>
<dbReference type="GO" id="GO:0004066">
    <property type="term" value="F:asparagine synthase (glutamine-hydrolyzing) activity"/>
    <property type="evidence" value="ECO:0007669"/>
    <property type="project" value="UniProtKB-EC"/>
</dbReference>
<keyword evidence="8" id="KW-0028">Amino-acid biosynthesis</keyword>
<dbReference type="PROSITE" id="PS51278">
    <property type="entry name" value="GATASE_TYPE_2"/>
    <property type="match status" value="1"/>
</dbReference>
<proteinExistence type="inferred from homology"/>
<evidence type="ECO:0000313" key="13">
    <source>
        <dbReference type="Proteomes" id="UP000024816"/>
    </source>
</evidence>
<dbReference type="InterPro" id="IPR051786">
    <property type="entry name" value="ASN_synthetase/amidase"/>
</dbReference>
<dbReference type="CDD" id="cd00712">
    <property type="entry name" value="AsnB"/>
    <property type="match status" value="1"/>
</dbReference>
<organism evidence="12 13">
    <name type="scientific">Hyphomonas jannaschiana VP2</name>
    <dbReference type="NCBI Taxonomy" id="1280952"/>
    <lineage>
        <taxon>Bacteria</taxon>
        <taxon>Pseudomonadati</taxon>
        <taxon>Pseudomonadota</taxon>
        <taxon>Alphaproteobacteria</taxon>
        <taxon>Hyphomonadales</taxon>
        <taxon>Hyphomonadaceae</taxon>
        <taxon>Hyphomonas</taxon>
    </lineage>
</organism>
<evidence type="ECO:0000256" key="3">
    <source>
        <dbReference type="ARBA" id="ARBA00012737"/>
    </source>
</evidence>
<dbReference type="STRING" id="1280952.HJA_00870"/>
<dbReference type="InterPro" id="IPR017932">
    <property type="entry name" value="GATase_2_dom"/>
</dbReference>
<dbReference type="CDD" id="cd01991">
    <property type="entry name" value="Asn_synthase_B_C"/>
    <property type="match status" value="1"/>
</dbReference>
<evidence type="ECO:0000256" key="5">
    <source>
        <dbReference type="ARBA" id="ARBA00022840"/>
    </source>
</evidence>
<dbReference type="PANTHER" id="PTHR43284">
    <property type="entry name" value="ASPARAGINE SYNTHETASE (GLUTAMINE-HYDROLYZING)"/>
    <property type="match status" value="1"/>
</dbReference>
<reference evidence="12 13" key="1">
    <citation type="journal article" date="2014" name="Antonie Van Leeuwenhoek">
        <title>Hyphomonas beringensis sp. nov. and Hyphomonas chukchiensis sp. nov., isolated from surface seawater of the Bering Sea and Chukchi Sea.</title>
        <authorList>
            <person name="Li C."/>
            <person name="Lai Q."/>
            <person name="Li G."/>
            <person name="Dong C."/>
            <person name="Wang J."/>
            <person name="Liao Y."/>
            <person name="Shao Z."/>
        </authorList>
    </citation>
    <scope>NUCLEOTIDE SEQUENCE [LARGE SCALE GENOMIC DNA]</scope>
    <source>
        <strain evidence="12 13">VP2</strain>
    </source>
</reference>
<dbReference type="Gene3D" id="3.60.20.10">
    <property type="entry name" value="Glutamine Phosphoribosylpyrophosphate, subunit 1, domain 1"/>
    <property type="match status" value="1"/>
</dbReference>
<gene>
    <name evidence="12" type="ORF">HJA_00870</name>
</gene>
<evidence type="ECO:0000256" key="7">
    <source>
        <dbReference type="ARBA" id="ARBA00048741"/>
    </source>
</evidence>
<keyword evidence="5 9" id="KW-0067">ATP-binding</keyword>
<evidence type="ECO:0000256" key="2">
    <source>
        <dbReference type="ARBA" id="ARBA00005752"/>
    </source>
</evidence>
<sequence length="640" mass="71315">MCGLIAGIGKVSLATLDKAVASLTHRGPESSDTWISENKSMFLGHTRLSIIGLDNGAQPISNSDGNVHIVVNGEFYGYREIRDRLLAEGAVFKTKSDSEIALHLYLHYGLQALKELRGEFSIVIADERQNCLIAIRDRFGIKPLFYTVHQGAVYFASEIKALLALGVPARWDLETAFYDGFLFRDHARTLFKDIWSVPQGQYAIATPGDIKLYTYWDWDFPTEAALESDTRSEAECVEEFRAILKESIRDRLVADVPVACYLSGGIDSCAVLGFAQQGLSRPIECYTLAFDDELYNEAPIAEKQAAFAGANYNPIIVGRKDLAAAYSDAVWHAETPFVNANGVAKFLLSRAVNQRGIKVVLTGEGADEMLGGYLPFKRDAILHHGEGRSEAEAQAMIEQIFESNPAARAIFMREGADDPAIREVATRLGWVPSFMETYGQLGRISSGLYRDEMMAGIHPSANPFTYVMDRLPVSRALDGRSRLNQALYLNSKTHMANFILTFLGDRMEMAHSVEGRVPMLDHRLAECAARLPIHMKVRGTTEKHVLREAAKDVLIDEVYTREKHPFLAPPVTDAEDPMMQMYEDVFASKALEEQPVIDPDRARNALNMVKMLQGEQKIAFEGLIHKVASITLMQERFSMT</sequence>
<dbReference type="PANTHER" id="PTHR43284:SF1">
    <property type="entry name" value="ASPARAGINE SYNTHETASE"/>
    <property type="match status" value="1"/>
</dbReference>
<dbReference type="InterPro" id="IPR001962">
    <property type="entry name" value="Asn_synthase"/>
</dbReference>
<comment type="pathway">
    <text evidence="1">Amino-acid biosynthesis; L-asparagine biosynthesis; L-asparagine from L-aspartate (L-Gln route): step 1/1.</text>
</comment>
<comment type="similarity">
    <text evidence="2">Belongs to the asparagine synthetase family.</text>
</comment>
<feature type="site" description="Important for beta-aspartyl-AMP intermediate formation" evidence="10">
    <location>
        <position position="364"/>
    </location>
</feature>
<dbReference type="RefSeq" id="WP_035577072.1">
    <property type="nucleotide sequence ID" value="NZ_ARYJ01000001.1"/>
</dbReference>
<dbReference type="OrthoDB" id="9763290at2"/>
<dbReference type="AlphaFoldDB" id="A0A059FKL0"/>
<dbReference type="EC" id="6.3.5.4" evidence="3"/>
<keyword evidence="4 9" id="KW-0547">Nucleotide-binding</keyword>
<dbReference type="SUPFAM" id="SSF56235">
    <property type="entry name" value="N-terminal nucleophile aminohydrolases (Ntn hydrolases)"/>
    <property type="match status" value="1"/>
</dbReference>
<dbReference type="GO" id="GO:0005829">
    <property type="term" value="C:cytosol"/>
    <property type="evidence" value="ECO:0007669"/>
    <property type="project" value="TreeGrafter"/>
</dbReference>
<dbReference type="Gene3D" id="3.40.50.620">
    <property type="entry name" value="HUPs"/>
    <property type="match status" value="2"/>
</dbReference>
<dbReference type="Pfam" id="PF13537">
    <property type="entry name" value="GATase_7"/>
    <property type="match status" value="1"/>
</dbReference>
<dbReference type="Pfam" id="PF00733">
    <property type="entry name" value="Asn_synthase"/>
    <property type="match status" value="1"/>
</dbReference>
<evidence type="ECO:0000313" key="12">
    <source>
        <dbReference type="EMBL" id="KCZ91046.1"/>
    </source>
</evidence>
<comment type="catalytic activity">
    <reaction evidence="7">
        <text>L-aspartate + L-glutamine + ATP + H2O = L-asparagine + L-glutamate + AMP + diphosphate + H(+)</text>
        <dbReference type="Rhea" id="RHEA:12228"/>
        <dbReference type="ChEBI" id="CHEBI:15377"/>
        <dbReference type="ChEBI" id="CHEBI:15378"/>
        <dbReference type="ChEBI" id="CHEBI:29985"/>
        <dbReference type="ChEBI" id="CHEBI:29991"/>
        <dbReference type="ChEBI" id="CHEBI:30616"/>
        <dbReference type="ChEBI" id="CHEBI:33019"/>
        <dbReference type="ChEBI" id="CHEBI:58048"/>
        <dbReference type="ChEBI" id="CHEBI:58359"/>
        <dbReference type="ChEBI" id="CHEBI:456215"/>
        <dbReference type="EC" id="6.3.5.4"/>
    </reaction>
</comment>
<feature type="active site" description="For GATase activity" evidence="8">
    <location>
        <position position="2"/>
    </location>
</feature>
<dbReference type="InterPro" id="IPR029055">
    <property type="entry name" value="Ntn_hydrolases_N"/>
</dbReference>
<feature type="binding site" evidence="9">
    <location>
        <position position="97"/>
    </location>
    <ligand>
        <name>L-glutamine</name>
        <dbReference type="ChEBI" id="CHEBI:58359"/>
    </ligand>
</feature>
<dbReference type="PATRIC" id="fig|1280952.3.peg.178"/>
<evidence type="ECO:0000256" key="4">
    <source>
        <dbReference type="ARBA" id="ARBA00022741"/>
    </source>
</evidence>
<comment type="caution">
    <text evidence="12">The sequence shown here is derived from an EMBL/GenBank/DDBJ whole genome shotgun (WGS) entry which is preliminary data.</text>
</comment>
<dbReference type="InterPro" id="IPR006426">
    <property type="entry name" value="Asn_synth_AEB"/>
</dbReference>
<dbReference type="Proteomes" id="UP000024816">
    <property type="component" value="Unassembled WGS sequence"/>
</dbReference>
<dbReference type="GO" id="GO:0005524">
    <property type="term" value="F:ATP binding"/>
    <property type="evidence" value="ECO:0007669"/>
    <property type="project" value="UniProtKB-KW"/>
</dbReference>
<dbReference type="GO" id="GO:0006529">
    <property type="term" value="P:asparagine biosynthetic process"/>
    <property type="evidence" value="ECO:0007669"/>
    <property type="project" value="UniProtKB-KW"/>
</dbReference>
<keyword evidence="8" id="KW-0061">Asparagine biosynthesis</keyword>
<dbReference type="PIRSF" id="PIRSF001589">
    <property type="entry name" value="Asn_synthetase_glu-h"/>
    <property type="match status" value="1"/>
</dbReference>
<keyword evidence="13" id="KW-1185">Reference proteome</keyword>
<evidence type="ECO:0000256" key="6">
    <source>
        <dbReference type="ARBA" id="ARBA00022962"/>
    </source>
</evidence>
<name>A0A059FKL0_9PROT</name>
<dbReference type="InterPro" id="IPR033738">
    <property type="entry name" value="AsnB_N"/>
</dbReference>
<dbReference type="InterPro" id="IPR014729">
    <property type="entry name" value="Rossmann-like_a/b/a_fold"/>
</dbReference>
<accession>A0A059FKL0</accession>
<evidence type="ECO:0000256" key="1">
    <source>
        <dbReference type="ARBA" id="ARBA00005187"/>
    </source>
</evidence>
<evidence type="ECO:0000259" key="11">
    <source>
        <dbReference type="PROSITE" id="PS51278"/>
    </source>
</evidence>
<feature type="domain" description="Glutamine amidotransferase type-2" evidence="11">
    <location>
        <begin position="2"/>
        <end position="208"/>
    </location>
</feature>